<dbReference type="Pfam" id="PF01925">
    <property type="entry name" value="TauE"/>
    <property type="match status" value="1"/>
</dbReference>
<dbReference type="EMBL" id="RQZC01000009">
    <property type="protein sequence ID" value="RRD29277.1"/>
    <property type="molecule type" value="Genomic_DNA"/>
</dbReference>
<organism evidence="7 8">
    <name type="scientific">Actinomyces bowdenii</name>
    <dbReference type="NCBI Taxonomy" id="131109"/>
    <lineage>
        <taxon>Bacteria</taxon>
        <taxon>Bacillati</taxon>
        <taxon>Actinomycetota</taxon>
        <taxon>Actinomycetes</taxon>
        <taxon>Actinomycetales</taxon>
        <taxon>Actinomycetaceae</taxon>
        <taxon>Actinomyces</taxon>
    </lineage>
</organism>
<dbReference type="InterPro" id="IPR002781">
    <property type="entry name" value="TM_pro_TauE-like"/>
</dbReference>
<dbReference type="PANTHER" id="PTHR43701:SF2">
    <property type="entry name" value="MEMBRANE TRANSPORTER PROTEIN YJNA-RELATED"/>
    <property type="match status" value="1"/>
</dbReference>
<dbReference type="InterPro" id="IPR051598">
    <property type="entry name" value="TSUP/Inactive_protease-like"/>
</dbReference>
<comment type="subcellular location">
    <subcellularLocation>
        <location evidence="6">Cell membrane</location>
        <topology evidence="6">Multi-pass membrane protein</topology>
    </subcellularLocation>
    <subcellularLocation>
        <location evidence="1">Membrane</location>
        <topology evidence="1">Multi-pass membrane protein</topology>
    </subcellularLocation>
</comment>
<evidence type="ECO:0000256" key="5">
    <source>
        <dbReference type="ARBA" id="ARBA00023136"/>
    </source>
</evidence>
<sequence length="269" mass="26587">MTLLASAVAGLLIGVVVGALGAGGGVLSVPVLTYVLGQPAHDAAAGSLLIVGLTALAALRSAARDRRVHWREGLLFGALSIAGSVLGARTSVRLDELLLMRLFCALLGVVGLIMLRRGVAARRALGTGGGAAGDGAATAAVREERRRRGLLAITLAATTTGLLTGFFGVGGGFIVVPMLALALDFPIKEAAGTSLLVMVISAGAGLLARVGTGVAVDWPVVLLFAGASMGGGVLGGSLTRRVPGDILTILLGLLLLGVCAATTAATLAG</sequence>
<dbReference type="AlphaFoldDB" id="A0A3P1V6H9"/>
<evidence type="ECO:0000256" key="2">
    <source>
        <dbReference type="ARBA" id="ARBA00009142"/>
    </source>
</evidence>
<evidence type="ECO:0000256" key="3">
    <source>
        <dbReference type="ARBA" id="ARBA00022692"/>
    </source>
</evidence>
<evidence type="ECO:0000313" key="8">
    <source>
        <dbReference type="Proteomes" id="UP000271272"/>
    </source>
</evidence>
<evidence type="ECO:0000313" key="7">
    <source>
        <dbReference type="EMBL" id="RRD29277.1"/>
    </source>
</evidence>
<gene>
    <name evidence="7" type="ORF">EII10_07140</name>
</gene>
<accession>A0A3P1V6H9</accession>
<feature type="transmembrane region" description="Helical" evidence="6">
    <location>
        <begin position="74"/>
        <end position="92"/>
    </location>
</feature>
<dbReference type="PANTHER" id="PTHR43701">
    <property type="entry name" value="MEMBRANE TRANSPORTER PROTEIN MJ0441-RELATED"/>
    <property type="match status" value="1"/>
</dbReference>
<feature type="transmembrane region" description="Helical" evidence="6">
    <location>
        <begin position="246"/>
        <end position="268"/>
    </location>
</feature>
<feature type="transmembrane region" description="Helical" evidence="6">
    <location>
        <begin position="190"/>
        <end position="208"/>
    </location>
</feature>
<keyword evidence="4 6" id="KW-1133">Transmembrane helix</keyword>
<protein>
    <recommendedName>
        <fullName evidence="6">Probable membrane transporter protein</fullName>
    </recommendedName>
</protein>
<evidence type="ECO:0000256" key="6">
    <source>
        <dbReference type="RuleBase" id="RU363041"/>
    </source>
</evidence>
<dbReference type="Proteomes" id="UP000271272">
    <property type="component" value="Unassembled WGS sequence"/>
</dbReference>
<dbReference type="OrthoDB" id="3240334at2"/>
<keyword evidence="3 6" id="KW-0812">Transmembrane</keyword>
<dbReference type="GO" id="GO:0005886">
    <property type="term" value="C:plasma membrane"/>
    <property type="evidence" value="ECO:0007669"/>
    <property type="project" value="UniProtKB-SubCell"/>
</dbReference>
<dbReference type="RefSeq" id="WP_124933815.1">
    <property type="nucleotide sequence ID" value="NZ_RQZC01000009.1"/>
</dbReference>
<name>A0A3P1V6H9_9ACTO</name>
<feature type="transmembrane region" description="Helical" evidence="6">
    <location>
        <begin position="215"/>
        <end position="234"/>
    </location>
</feature>
<evidence type="ECO:0000256" key="4">
    <source>
        <dbReference type="ARBA" id="ARBA00022989"/>
    </source>
</evidence>
<reference evidence="7 8" key="1">
    <citation type="submission" date="2018-11" db="EMBL/GenBank/DDBJ databases">
        <title>Genomes From Bacteria Associated with the Canine Oral Cavity: a Test Case for Automated Genome-Based Taxonomic Assignment.</title>
        <authorList>
            <person name="Coil D.A."/>
            <person name="Jospin G."/>
            <person name="Darling A.E."/>
            <person name="Wallis C."/>
            <person name="Davis I.J."/>
            <person name="Harris S."/>
            <person name="Eisen J.A."/>
            <person name="Holcombe L.J."/>
            <person name="O'Flynn C."/>
        </authorList>
    </citation>
    <scope>NUCLEOTIDE SEQUENCE [LARGE SCALE GENOMIC DNA]</scope>
    <source>
        <strain evidence="7 8">OH5050</strain>
    </source>
</reference>
<keyword evidence="8" id="KW-1185">Reference proteome</keyword>
<comment type="caution">
    <text evidence="7">The sequence shown here is derived from an EMBL/GenBank/DDBJ whole genome shotgun (WGS) entry which is preliminary data.</text>
</comment>
<evidence type="ECO:0000256" key="1">
    <source>
        <dbReference type="ARBA" id="ARBA00004141"/>
    </source>
</evidence>
<keyword evidence="6" id="KW-1003">Cell membrane</keyword>
<comment type="similarity">
    <text evidence="2 6">Belongs to the 4-toluene sulfonate uptake permease (TSUP) (TC 2.A.102) family.</text>
</comment>
<proteinExistence type="inferred from homology"/>
<feature type="transmembrane region" description="Helical" evidence="6">
    <location>
        <begin position="43"/>
        <end position="62"/>
    </location>
</feature>
<feature type="transmembrane region" description="Helical" evidence="6">
    <location>
        <begin position="150"/>
        <end position="178"/>
    </location>
</feature>
<feature type="transmembrane region" description="Helical" evidence="6">
    <location>
        <begin position="98"/>
        <end position="115"/>
    </location>
</feature>
<keyword evidence="5 6" id="KW-0472">Membrane</keyword>